<feature type="compositionally biased region" description="Polar residues" evidence="1">
    <location>
        <begin position="362"/>
        <end position="378"/>
    </location>
</feature>
<comment type="caution">
    <text evidence="2">The sequence shown here is derived from an EMBL/GenBank/DDBJ whole genome shotgun (WGS) entry which is preliminary data.</text>
</comment>
<dbReference type="GO" id="GO:0032053">
    <property type="term" value="P:ciliary basal body organization"/>
    <property type="evidence" value="ECO:0007669"/>
    <property type="project" value="TreeGrafter"/>
</dbReference>
<gene>
    <name evidence="2" type="ORF">AMELA_G00110630</name>
</gene>
<protein>
    <submittedName>
        <fullName evidence="2">Uncharacterized protein</fullName>
    </submittedName>
</protein>
<dbReference type="AlphaFoldDB" id="A0A7J6AQ23"/>
<dbReference type="PANTHER" id="PTHR13594:SF2">
    <property type="entry name" value="SI:CH73-100L22.3"/>
    <property type="match status" value="1"/>
</dbReference>
<dbReference type="Proteomes" id="UP000593565">
    <property type="component" value="Unassembled WGS sequence"/>
</dbReference>
<evidence type="ECO:0000256" key="1">
    <source>
        <dbReference type="SAM" id="MobiDB-lite"/>
    </source>
</evidence>
<dbReference type="GO" id="GO:1903723">
    <property type="term" value="P:negative regulation of centriole elongation"/>
    <property type="evidence" value="ECO:0007669"/>
    <property type="project" value="TreeGrafter"/>
</dbReference>
<feature type="compositionally biased region" description="Low complexity" evidence="1">
    <location>
        <begin position="333"/>
        <end position="344"/>
    </location>
</feature>
<reference evidence="2 3" key="1">
    <citation type="submission" date="2020-02" db="EMBL/GenBank/DDBJ databases">
        <title>A chromosome-scale genome assembly of the black bullhead catfish (Ameiurus melas).</title>
        <authorList>
            <person name="Wen M."/>
            <person name="Zham M."/>
            <person name="Cabau C."/>
            <person name="Klopp C."/>
            <person name="Donnadieu C."/>
            <person name="Roques C."/>
            <person name="Bouchez O."/>
            <person name="Lampietro C."/>
            <person name="Jouanno E."/>
            <person name="Herpin A."/>
            <person name="Louis A."/>
            <person name="Berthelot C."/>
            <person name="Parey E."/>
            <person name="Roest-Crollius H."/>
            <person name="Braasch I."/>
            <person name="Postlethwait J."/>
            <person name="Robinson-Rechavi M."/>
            <person name="Echchiki A."/>
            <person name="Begum T."/>
            <person name="Montfort J."/>
            <person name="Schartl M."/>
            <person name="Bobe J."/>
            <person name="Guiguen Y."/>
        </authorList>
    </citation>
    <scope>NUCLEOTIDE SEQUENCE [LARGE SCALE GENOMIC DNA]</scope>
    <source>
        <strain evidence="2">M_S1</strain>
        <tissue evidence="2">Blood</tissue>
    </source>
</reference>
<dbReference type="GO" id="GO:0007099">
    <property type="term" value="P:centriole replication"/>
    <property type="evidence" value="ECO:0007669"/>
    <property type="project" value="InterPro"/>
</dbReference>
<accession>A0A7J6AQ23</accession>
<dbReference type="InterPro" id="IPR033207">
    <property type="entry name" value="CCP110"/>
</dbReference>
<dbReference type="GO" id="GO:0032465">
    <property type="term" value="P:regulation of cytokinesis"/>
    <property type="evidence" value="ECO:0007669"/>
    <property type="project" value="InterPro"/>
</dbReference>
<feature type="region of interest" description="Disordered" evidence="1">
    <location>
        <begin position="333"/>
        <end position="378"/>
    </location>
</feature>
<sequence>MESYEEYRLKSLARVHAQGGCSALHGHTGARSAIRFHGRHALLPRLSEQERAEMAEQRQRAVQRERERHTLTFRSLHDRVQDVIKHVQKERGREEIIRTVLSGTESLVRLQKVRDDEVSQAVEAPCSKRTQTEQQPHTGLFLNSTALRKETLRLLNSQMERMRKRGQGKGEEAIHTGCTGEIQVGSEDLRYAEMQSGKKKEREEPATDREKESCRTLEHLPVMKFSNCLNRSSDVDTTSPDSSLTGLSICSSIMGSYAQLPSPPDHHSCKMLITVPINESEVHPHHFKKTLQEFKREATISVEQSALSASSGVEWNCSCSDFKKTSCNLLTSSTPRSLTSSRSTGVLNPTQQETLKKKKTQNNHCTTRQRFPSAPLNQSYDVESPSLTLLRPQIRSANEASETFVRRKLELVRCPQHRRNQEHLVAADTLQDKTVGDVQVLDIPCEHLKEQHTLQLTDILQTQDQDAQRHEQERQKAARCLTAVARGFLTRRLLQTEKMKHLSKTIQDSREVIGFFQEDAHQRRASFTIRELKLQHRVRAQLHAAMCEVHEIFFVWPARDRIAVLQQDRKLHREKAMSEQNTPCQSSVTQNSLDHMRQRVLQPTQSQNAPIFSQKRKPAIVTWRTAGSVRSPQSLG</sequence>
<dbReference type="EMBL" id="JAAGNN010000009">
    <property type="protein sequence ID" value="KAF4084845.1"/>
    <property type="molecule type" value="Genomic_DNA"/>
</dbReference>
<name>A0A7J6AQ23_AMEME</name>
<dbReference type="PANTHER" id="PTHR13594">
    <property type="entry name" value="CENTRIOLAR COILED-COIL PROTEIN OF 110 KDA"/>
    <property type="match status" value="1"/>
</dbReference>
<keyword evidence="3" id="KW-1185">Reference proteome</keyword>
<organism evidence="2 3">
    <name type="scientific">Ameiurus melas</name>
    <name type="common">Black bullhead</name>
    <name type="synonym">Silurus melas</name>
    <dbReference type="NCBI Taxonomy" id="219545"/>
    <lineage>
        <taxon>Eukaryota</taxon>
        <taxon>Metazoa</taxon>
        <taxon>Chordata</taxon>
        <taxon>Craniata</taxon>
        <taxon>Vertebrata</taxon>
        <taxon>Euteleostomi</taxon>
        <taxon>Actinopterygii</taxon>
        <taxon>Neopterygii</taxon>
        <taxon>Teleostei</taxon>
        <taxon>Ostariophysi</taxon>
        <taxon>Siluriformes</taxon>
        <taxon>Ictaluridae</taxon>
        <taxon>Ameiurus</taxon>
    </lineage>
</organism>
<evidence type="ECO:0000313" key="2">
    <source>
        <dbReference type="EMBL" id="KAF4084845.1"/>
    </source>
</evidence>
<feature type="region of interest" description="Disordered" evidence="1">
    <location>
        <begin position="193"/>
        <end position="213"/>
    </location>
</feature>
<evidence type="ECO:0000313" key="3">
    <source>
        <dbReference type="Proteomes" id="UP000593565"/>
    </source>
</evidence>
<dbReference type="PROSITE" id="PS50096">
    <property type="entry name" value="IQ"/>
    <property type="match status" value="1"/>
</dbReference>
<proteinExistence type="predicted"/>
<dbReference type="GO" id="GO:0005814">
    <property type="term" value="C:centriole"/>
    <property type="evidence" value="ECO:0007669"/>
    <property type="project" value="InterPro"/>
</dbReference>